<protein>
    <recommendedName>
        <fullName evidence="1">Peptidase A1 domain-containing protein</fullName>
    </recommendedName>
</protein>
<sequence>MLVFRIIHRISSLIDWDWTELPGGYLTKLTVGTPSQKFKVLLDFGWSQFFLPSVQCRSTLCHPNYFNHWEPSLFNETASKTFETTGDHSSAPYLGAYSRERCVKMLPT</sequence>
<dbReference type="AlphaFoldDB" id="A0A6A6U0D0"/>
<dbReference type="OrthoDB" id="771136at2759"/>
<accession>A0A6A6U0D0</accession>
<gene>
    <name evidence="2" type="ORF">BT63DRAFT_107201</name>
</gene>
<reference evidence="2" key="1">
    <citation type="journal article" date="2020" name="Stud. Mycol.">
        <title>101 Dothideomycetes genomes: a test case for predicting lifestyles and emergence of pathogens.</title>
        <authorList>
            <person name="Haridas S."/>
            <person name="Albert R."/>
            <person name="Binder M."/>
            <person name="Bloem J."/>
            <person name="Labutti K."/>
            <person name="Salamov A."/>
            <person name="Andreopoulos B."/>
            <person name="Baker S."/>
            <person name="Barry K."/>
            <person name="Bills G."/>
            <person name="Bluhm B."/>
            <person name="Cannon C."/>
            <person name="Castanera R."/>
            <person name="Culley D."/>
            <person name="Daum C."/>
            <person name="Ezra D."/>
            <person name="Gonzalez J."/>
            <person name="Henrissat B."/>
            <person name="Kuo A."/>
            <person name="Liang C."/>
            <person name="Lipzen A."/>
            <person name="Lutzoni F."/>
            <person name="Magnuson J."/>
            <person name="Mondo S."/>
            <person name="Nolan M."/>
            <person name="Ohm R."/>
            <person name="Pangilinan J."/>
            <person name="Park H.-J."/>
            <person name="Ramirez L."/>
            <person name="Alfaro M."/>
            <person name="Sun H."/>
            <person name="Tritt A."/>
            <person name="Yoshinaga Y."/>
            <person name="Zwiers L.-H."/>
            <person name="Turgeon B."/>
            <person name="Goodwin S."/>
            <person name="Spatafora J."/>
            <person name="Crous P."/>
            <person name="Grigoriev I."/>
        </authorList>
    </citation>
    <scope>NUCLEOTIDE SEQUENCE</scope>
    <source>
        <strain evidence="2">CBS 115976</strain>
    </source>
</reference>
<keyword evidence="3" id="KW-1185">Reference proteome</keyword>
<feature type="domain" description="Peptidase A1" evidence="1">
    <location>
        <begin position="25"/>
        <end position="108"/>
    </location>
</feature>
<proteinExistence type="predicted"/>
<name>A0A6A6U0D0_9PEZI</name>
<dbReference type="PROSITE" id="PS51767">
    <property type="entry name" value="PEPTIDASE_A1"/>
    <property type="match status" value="1"/>
</dbReference>
<organism evidence="2 3">
    <name type="scientific">Microthyrium microscopicum</name>
    <dbReference type="NCBI Taxonomy" id="703497"/>
    <lineage>
        <taxon>Eukaryota</taxon>
        <taxon>Fungi</taxon>
        <taxon>Dikarya</taxon>
        <taxon>Ascomycota</taxon>
        <taxon>Pezizomycotina</taxon>
        <taxon>Dothideomycetes</taxon>
        <taxon>Dothideomycetes incertae sedis</taxon>
        <taxon>Microthyriales</taxon>
        <taxon>Microthyriaceae</taxon>
        <taxon>Microthyrium</taxon>
    </lineage>
</organism>
<dbReference type="SUPFAM" id="SSF50630">
    <property type="entry name" value="Acid proteases"/>
    <property type="match status" value="1"/>
</dbReference>
<dbReference type="Proteomes" id="UP000799302">
    <property type="component" value="Unassembled WGS sequence"/>
</dbReference>
<dbReference type="InterPro" id="IPR033121">
    <property type="entry name" value="PEPTIDASE_A1"/>
</dbReference>
<dbReference type="Gene3D" id="2.40.70.10">
    <property type="entry name" value="Acid Proteases"/>
    <property type="match status" value="1"/>
</dbReference>
<evidence type="ECO:0000313" key="2">
    <source>
        <dbReference type="EMBL" id="KAF2664384.1"/>
    </source>
</evidence>
<dbReference type="Pfam" id="PF00026">
    <property type="entry name" value="Asp"/>
    <property type="match status" value="1"/>
</dbReference>
<evidence type="ECO:0000259" key="1">
    <source>
        <dbReference type="PROSITE" id="PS51767"/>
    </source>
</evidence>
<evidence type="ECO:0000313" key="3">
    <source>
        <dbReference type="Proteomes" id="UP000799302"/>
    </source>
</evidence>
<dbReference type="InterPro" id="IPR021109">
    <property type="entry name" value="Peptidase_aspartic_dom_sf"/>
</dbReference>
<dbReference type="EMBL" id="MU004243">
    <property type="protein sequence ID" value="KAF2664384.1"/>
    <property type="molecule type" value="Genomic_DNA"/>
</dbReference>